<dbReference type="InterPro" id="IPR012296">
    <property type="entry name" value="Nuclease_put_TT1808"/>
</dbReference>
<organism evidence="1 2">
    <name type="scientific">Paractinoplanes deccanensis</name>
    <dbReference type="NCBI Taxonomy" id="113561"/>
    <lineage>
        <taxon>Bacteria</taxon>
        <taxon>Bacillati</taxon>
        <taxon>Actinomycetota</taxon>
        <taxon>Actinomycetes</taxon>
        <taxon>Micromonosporales</taxon>
        <taxon>Micromonosporaceae</taxon>
        <taxon>Paractinoplanes</taxon>
    </lineage>
</organism>
<protein>
    <recommendedName>
        <fullName evidence="3">Restriction endonuclease domain-containing protein</fullName>
    </recommendedName>
</protein>
<keyword evidence="2" id="KW-1185">Reference proteome</keyword>
<sequence length="59" mass="6697">MTASLRLADPRLLERRDLTVDDLVDLPEDLRYELIGGRLVLSTHAKTTHQLLSKRSVTP</sequence>
<gene>
    <name evidence="1" type="ORF">Ade02nite_07440</name>
</gene>
<dbReference type="Gene3D" id="3.90.1570.10">
    <property type="entry name" value="tt1808, chain A"/>
    <property type="match status" value="1"/>
</dbReference>
<name>A0ABQ3XWH2_9ACTN</name>
<comment type="caution">
    <text evidence="1">The sequence shown here is derived from an EMBL/GenBank/DDBJ whole genome shotgun (WGS) entry which is preliminary data.</text>
</comment>
<evidence type="ECO:0000313" key="2">
    <source>
        <dbReference type="Proteomes" id="UP000609879"/>
    </source>
</evidence>
<dbReference type="EMBL" id="BOMI01000011">
    <property type="protein sequence ID" value="GID72103.1"/>
    <property type="molecule type" value="Genomic_DNA"/>
</dbReference>
<evidence type="ECO:0008006" key="3">
    <source>
        <dbReference type="Google" id="ProtNLM"/>
    </source>
</evidence>
<dbReference type="Proteomes" id="UP000609879">
    <property type="component" value="Unassembled WGS sequence"/>
</dbReference>
<accession>A0ABQ3XWH2</accession>
<evidence type="ECO:0000313" key="1">
    <source>
        <dbReference type="EMBL" id="GID72103.1"/>
    </source>
</evidence>
<reference evidence="1 2" key="1">
    <citation type="submission" date="2021-01" db="EMBL/GenBank/DDBJ databases">
        <title>Whole genome shotgun sequence of Actinoplanes deccanensis NBRC 13994.</title>
        <authorList>
            <person name="Komaki H."/>
            <person name="Tamura T."/>
        </authorList>
    </citation>
    <scope>NUCLEOTIDE SEQUENCE [LARGE SCALE GENOMIC DNA]</scope>
    <source>
        <strain evidence="1 2">NBRC 13994</strain>
    </source>
</reference>
<proteinExistence type="predicted"/>
<dbReference type="RefSeq" id="WP_239168498.1">
    <property type="nucleotide sequence ID" value="NZ_BAAABO010000004.1"/>
</dbReference>